<name>A0AB40BRY9_DIOCR</name>
<reference evidence="2" key="1">
    <citation type="submission" date="2025-08" db="UniProtKB">
        <authorList>
            <consortium name="RefSeq"/>
        </authorList>
    </citation>
    <scope>IDENTIFICATION</scope>
</reference>
<gene>
    <name evidence="2" type="primary">LOC120265196</name>
</gene>
<evidence type="ECO:0000313" key="1">
    <source>
        <dbReference type="Proteomes" id="UP001515500"/>
    </source>
</evidence>
<protein>
    <submittedName>
        <fullName evidence="2">Holliday junction resolvase MOC1, chloroplastic-like</fullName>
    </submittedName>
</protein>
<organism evidence="1 2">
    <name type="scientific">Dioscorea cayennensis subsp. rotundata</name>
    <name type="common">White Guinea yam</name>
    <name type="synonym">Dioscorea rotundata</name>
    <dbReference type="NCBI Taxonomy" id="55577"/>
    <lineage>
        <taxon>Eukaryota</taxon>
        <taxon>Viridiplantae</taxon>
        <taxon>Streptophyta</taxon>
        <taxon>Embryophyta</taxon>
        <taxon>Tracheophyta</taxon>
        <taxon>Spermatophyta</taxon>
        <taxon>Magnoliopsida</taxon>
        <taxon>Liliopsida</taxon>
        <taxon>Dioscoreales</taxon>
        <taxon>Dioscoreaceae</taxon>
        <taxon>Dioscorea</taxon>
    </lineage>
</organism>
<dbReference type="Proteomes" id="UP001515500">
    <property type="component" value="Chromosome 7"/>
</dbReference>
<evidence type="ECO:0000313" key="2">
    <source>
        <dbReference type="RefSeq" id="XP_039129018.1"/>
    </source>
</evidence>
<dbReference type="AlphaFoldDB" id="A0AB40BRY9"/>
<dbReference type="PANTHER" id="PTHR36015">
    <property type="entry name" value="HOLLIDAY JUNCTION RESOLVASE MOC1, CHLOROPLASTIC-RELATED"/>
    <property type="match status" value="1"/>
</dbReference>
<keyword evidence="1" id="KW-1185">Reference proteome</keyword>
<dbReference type="RefSeq" id="XP_039129018.1">
    <property type="nucleotide sequence ID" value="XM_039273084.1"/>
</dbReference>
<accession>A0AB40BRY9</accession>
<dbReference type="PANTHER" id="PTHR36015:SF6">
    <property type="entry name" value="HOLLIDAY JUNCTION RESOLVASE MOC1, CHLOROPLASTIC-RELATED"/>
    <property type="match status" value="1"/>
</dbReference>
<dbReference type="GeneID" id="120265196"/>
<proteinExistence type="predicted"/>
<dbReference type="InterPro" id="IPR045290">
    <property type="entry name" value="MOC1-like"/>
</dbReference>
<sequence>MNFCLLASSALKEKWLDSLSMSPLGGDEGVICASEPQWVLGVDPDVSAAVALLKPDGSVSSAQVFDTPNVKVLVGKRVRNCLDARSIVQLLQTFGVPHGTRAYIESQIPSRKMESRFLLKLISDRTQLALFGLYRDHYYSNQIDVKFCL</sequence>
<dbReference type="GO" id="GO:0008821">
    <property type="term" value="F:crossover junction DNA endonuclease activity"/>
    <property type="evidence" value="ECO:0007669"/>
    <property type="project" value="InterPro"/>
</dbReference>